<keyword evidence="5" id="KW-0132">Cell division</keyword>
<dbReference type="Gene3D" id="3.30.450.330">
    <property type="match status" value="1"/>
</dbReference>
<dbReference type="GO" id="GO:0008658">
    <property type="term" value="F:penicillin binding"/>
    <property type="evidence" value="ECO:0007669"/>
    <property type="project" value="InterPro"/>
</dbReference>
<dbReference type="PATRIC" id="fig|1191523.3.peg.326"/>
<dbReference type="InterPro" id="IPR005311">
    <property type="entry name" value="PBP_dimer"/>
</dbReference>
<keyword evidence="2" id="KW-0378">Hydrolase</keyword>
<dbReference type="Pfam" id="PF00905">
    <property type="entry name" value="Transpeptidase"/>
    <property type="match status" value="1"/>
</dbReference>
<dbReference type="Pfam" id="PF03717">
    <property type="entry name" value="PBP_dimer"/>
    <property type="match status" value="1"/>
</dbReference>
<dbReference type="OrthoDB" id="9804124at2"/>
<dbReference type="InterPro" id="IPR050515">
    <property type="entry name" value="Beta-lactam/transpept"/>
</dbReference>
<accession>I6ZWX4</accession>
<dbReference type="AlphaFoldDB" id="I6ZWX4"/>
<dbReference type="GO" id="GO:0071555">
    <property type="term" value="P:cell wall organization"/>
    <property type="evidence" value="ECO:0007669"/>
    <property type="project" value="TreeGrafter"/>
</dbReference>
<dbReference type="SMART" id="SM00740">
    <property type="entry name" value="PASTA"/>
    <property type="match status" value="1"/>
</dbReference>
<dbReference type="PROSITE" id="PS51178">
    <property type="entry name" value="PASTA"/>
    <property type="match status" value="1"/>
</dbReference>
<comment type="subcellular location">
    <subcellularLocation>
        <location evidence="1">Membrane</location>
    </subcellularLocation>
</comment>
<dbReference type="GO" id="GO:0004180">
    <property type="term" value="F:carboxypeptidase activity"/>
    <property type="evidence" value="ECO:0007669"/>
    <property type="project" value="UniProtKB-KW"/>
</dbReference>
<dbReference type="PANTHER" id="PTHR30627">
    <property type="entry name" value="PEPTIDOGLYCAN D,D-TRANSPEPTIDASE"/>
    <property type="match status" value="1"/>
</dbReference>
<dbReference type="GO" id="GO:0005886">
    <property type="term" value="C:plasma membrane"/>
    <property type="evidence" value="ECO:0007669"/>
    <property type="project" value="TreeGrafter"/>
</dbReference>
<feature type="domain" description="PASTA" evidence="4">
    <location>
        <begin position="604"/>
        <end position="667"/>
    </location>
</feature>
<keyword evidence="2" id="KW-0645">Protease</keyword>
<dbReference type="SUPFAM" id="SSF54184">
    <property type="entry name" value="Penicillin-binding protein 2x (pbp-2x), c-terminal domain"/>
    <property type="match status" value="1"/>
</dbReference>
<evidence type="ECO:0000256" key="1">
    <source>
        <dbReference type="ARBA" id="ARBA00004370"/>
    </source>
</evidence>
<dbReference type="InterPro" id="IPR001460">
    <property type="entry name" value="PCN-bd_Tpept"/>
</dbReference>
<dbReference type="GO" id="GO:0051301">
    <property type="term" value="P:cell division"/>
    <property type="evidence" value="ECO:0007669"/>
    <property type="project" value="UniProtKB-KW"/>
</dbReference>
<protein>
    <submittedName>
        <fullName evidence="5">Cell division protein FtsI</fullName>
    </submittedName>
</protein>
<dbReference type="STRING" id="1191523.MROS_0319"/>
<dbReference type="KEGG" id="mro:MROS_0319"/>
<dbReference type="HOGENOM" id="CLU_009289_6_4_10"/>
<dbReference type="eggNOG" id="COG0768">
    <property type="taxonomic scope" value="Bacteria"/>
</dbReference>
<organism evidence="5 6">
    <name type="scientific">Melioribacter roseus (strain DSM 23840 / JCM 17771 / VKM B-2668 / P3M-2)</name>
    <dbReference type="NCBI Taxonomy" id="1191523"/>
    <lineage>
        <taxon>Bacteria</taxon>
        <taxon>Pseudomonadati</taxon>
        <taxon>Ignavibacteriota</taxon>
        <taxon>Ignavibacteria</taxon>
        <taxon>Ignavibacteriales</taxon>
        <taxon>Melioribacteraceae</taxon>
        <taxon>Melioribacter</taxon>
    </lineage>
</organism>
<dbReference type="Proteomes" id="UP000009011">
    <property type="component" value="Chromosome"/>
</dbReference>
<dbReference type="InterPro" id="IPR036138">
    <property type="entry name" value="PBP_dimer_sf"/>
</dbReference>
<evidence type="ECO:0000313" key="6">
    <source>
        <dbReference type="Proteomes" id="UP000009011"/>
    </source>
</evidence>
<dbReference type="Gene3D" id="3.40.710.10">
    <property type="entry name" value="DD-peptidase/beta-lactamase superfamily"/>
    <property type="match status" value="1"/>
</dbReference>
<dbReference type="EMBL" id="CP003557">
    <property type="protein sequence ID" value="AFN73563.1"/>
    <property type="molecule type" value="Genomic_DNA"/>
</dbReference>
<keyword evidence="6" id="KW-1185">Reference proteome</keyword>
<dbReference type="InterPro" id="IPR005543">
    <property type="entry name" value="PASTA_dom"/>
</dbReference>
<evidence type="ECO:0000313" key="5">
    <source>
        <dbReference type="EMBL" id="AFN73563.1"/>
    </source>
</evidence>
<dbReference type="Pfam" id="PF03793">
    <property type="entry name" value="PASTA"/>
    <property type="match status" value="1"/>
</dbReference>
<name>I6ZWX4_MELRP</name>
<dbReference type="CDD" id="cd06575">
    <property type="entry name" value="PASTA_Pbp2x-like_2"/>
    <property type="match status" value="1"/>
</dbReference>
<dbReference type="Gene3D" id="3.90.1310.10">
    <property type="entry name" value="Penicillin-binding protein 2a (Domain 2)"/>
    <property type="match status" value="1"/>
</dbReference>
<proteinExistence type="predicted"/>
<reference evidence="5 6" key="1">
    <citation type="journal article" date="2013" name="PLoS ONE">
        <title>Genomic analysis of Melioribacter roseus, facultatively anaerobic organotrophic bacterium representing a novel deep lineage within Bacteriodetes/Chlorobi group.</title>
        <authorList>
            <person name="Kadnikov V.V."/>
            <person name="Mardanov A.V."/>
            <person name="Podosokorskaya O.A."/>
            <person name="Gavrilov S.N."/>
            <person name="Kublanov I.V."/>
            <person name="Beletsky A.V."/>
            <person name="Bonch-Osmolovskaya E.A."/>
            <person name="Ravin N.V."/>
        </authorList>
    </citation>
    <scope>NUCLEOTIDE SEQUENCE [LARGE SCALE GENOMIC DNA]</scope>
    <source>
        <strain evidence="6">JCM 17771 / P3M-2</strain>
    </source>
</reference>
<dbReference type="RefSeq" id="WP_014855000.1">
    <property type="nucleotide sequence ID" value="NC_018178.1"/>
</dbReference>
<keyword evidence="2" id="KW-0121">Carboxypeptidase</keyword>
<dbReference type="SUPFAM" id="SSF56519">
    <property type="entry name" value="Penicillin binding protein dimerisation domain"/>
    <property type="match status" value="1"/>
</dbReference>
<dbReference type="PANTHER" id="PTHR30627:SF1">
    <property type="entry name" value="PEPTIDOGLYCAN D,D-TRANSPEPTIDASE FTSI"/>
    <property type="match status" value="1"/>
</dbReference>
<keyword evidence="3" id="KW-0472">Membrane</keyword>
<evidence type="ECO:0000256" key="3">
    <source>
        <dbReference type="ARBA" id="ARBA00023136"/>
    </source>
</evidence>
<evidence type="ECO:0000256" key="2">
    <source>
        <dbReference type="ARBA" id="ARBA00022645"/>
    </source>
</evidence>
<dbReference type="SUPFAM" id="SSF56601">
    <property type="entry name" value="beta-lactamase/transpeptidase-like"/>
    <property type="match status" value="1"/>
</dbReference>
<keyword evidence="5" id="KW-0131">Cell cycle</keyword>
<dbReference type="InterPro" id="IPR012338">
    <property type="entry name" value="Beta-lactam/transpept-like"/>
</dbReference>
<gene>
    <name evidence="5" type="ordered locus">MROS_0319</name>
</gene>
<sequence>MINSRALIITGFVFLFFLLLLAKLFSIQILKNEYYTLIAERQQNKPKIIKAERGIIKDRNGEVLSFTRDNVSFFVDTRMMNESKIDTISKVFSKTLGKPVSYYKRIIRNGKRNVCIAKKVPMSKAFELKKLIVDGYFYEEDFTRVYPYGNLAAHIIGYVNRELKGIEGIEKVYDEILTGKDGMYLFERDVLGKVISVDEKHSVPPAPGNNVVLTINKTYQKILQEELAAGVKKYNGNSGVGIIMDPNSGAILALANIPDFDPANYNLFTASERRNRALTDTYEPGSTIKPFILSMLFNEKLAEENEPIDVEGGKIIFHKTRITDTHPHDILTVREVLEQSSNVAMAKLSTRISDELFYRYLRNFGFGNPTHIEISGEAEGYLKKPKNFSKLSKAFMSFGYEFSVTPLQMITAFSALVNGGILYKPYVVEKITDANGEILSSADPKRIRRVIDKEVSDKIKKMMVGVVENGTATAAQLDYVHAGGKTGTSQKLVEGRYVKGKYNSSFIGYLPADNPQIVCLILIDSPEIARYGGLVAAPVFKNVAQRLIEYDLNLAPVRKKIVRKKKLIEELIAEDINAKENNYDKFFNPTNEKKMLPEKPVKQNVQKGVMPDLRNMNLRDAIVILNELSVKYKISGSGKVVSQSIEPGVKLTAGTICTVKCQLNINKKVLNLN</sequence>
<evidence type="ECO:0000259" key="4">
    <source>
        <dbReference type="PROSITE" id="PS51178"/>
    </source>
</evidence>